<feature type="non-terminal residue" evidence="1">
    <location>
        <position position="1"/>
    </location>
</feature>
<name>A0A9N9HCC7_9GLOM</name>
<accession>A0A9N9HCC7</accession>
<reference evidence="1" key="1">
    <citation type="submission" date="2021-06" db="EMBL/GenBank/DDBJ databases">
        <authorList>
            <person name="Kallberg Y."/>
            <person name="Tangrot J."/>
            <person name="Rosling A."/>
        </authorList>
    </citation>
    <scope>NUCLEOTIDE SEQUENCE</scope>
    <source>
        <strain evidence="1">MA453B</strain>
    </source>
</reference>
<comment type="caution">
    <text evidence="1">The sequence shown here is derived from an EMBL/GenBank/DDBJ whole genome shotgun (WGS) entry which is preliminary data.</text>
</comment>
<keyword evidence="2" id="KW-1185">Reference proteome</keyword>
<sequence length="92" mass="9857">SGIFNAHNLVYNLEVQGQVIVCRGGSSTDSCCQFCYVGIGLAGCCSTYIDCLRISEGPNTCKTAYYTCADRCATVNGISCDSRYAQRCSRGL</sequence>
<protein>
    <submittedName>
        <fullName evidence="1">28238_t:CDS:1</fullName>
    </submittedName>
</protein>
<proteinExistence type="predicted"/>
<dbReference type="Proteomes" id="UP000789405">
    <property type="component" value="Unassembled WGS sequence"/>
</dbReference>
<gene>
    <name evidence="1" type="ORF">DERYTH_LOCUS10825</name>
</gene>
<organism evidence="1 2">
    <name type="scientific">Dentiscutata erythropus</name>
    <dbReference type="NCBI Taxonomy" id="1348616"/>
    <lineage>
        <taxon>Eukaryota</taxon>
        <taxon>Fungi</taxon>
        <taxon>Fungi incertae sedis</taxon>
        <taxon>Mucoromycota</taxon>
        <taxon>Glomeromycotina</taxon>
        <taxon>Glomeromycetes</taxon>
        <taxon>Diversisporales</taxon>
        <taxon>Gigasporaceae</taxon>
        <taxon>Dentiscutata</taxon>
    </lineage>
</organism>
<dbReference type="EMBL" id="CAJVPY010006455">
    <property type="protein sequence ID" value="CAG8663176.1"/>
    <property type="molecule type" value="Genomic_DNA"/>
</dbReference>
<dbReference type="AlphaFoldDB" id="A0A9N9HCC7"/>
<evidence type="ECO:0000313" key="1">
    <source>
        <dbReference type="EMBL" id="CAG8663176.1"/>
    </source>
</evidence>
<evidence type="ECO:0000313" key="2">
    <source>
        <dbReference type="Proteomes" id="UP000789405"/>
    </source>
</evidence>